<dbReference type="Gene3D" id="1.10.10.440">
    <property type="entry name" value="FF domain"/>
    <property type="match status" value="2"/>
</dbReference>
<dbReference type="GO" id="GO:0003712">
    <property type="term" value="F:transcription coregulator activity"/>
    <property type="evidence" value="ECO:0007669"/>
    <property type="project" value="TreeGrafter"/>
</dbReference>
<dbReference type="GO" id="GO:0070063">
    <property type="term" value="F:RNA polymerase binding"/>
    <property type="evidence" value="ECO:0007669"/>
    <property type="project" value="InterPro"/>
</dbReference>
<dbReference type="InterPro" id="IPR036517">
    <property type="entry name" value="FF_domain_sf"/>
</dbReference>
<dbReference type="CDD" id="cd00201">
    <property type="entry name" value="WW"/>
    <property type="match status" value="1"/>
</dbReference>
<dbReference type="PROSITE" id="PS50020">
    <property type="entry name" value="WW_DOMAIN_2"/>
    <property type="match status" value="1"/>
</dbReference>
<evidence type="ECO:0000259" key="3">
    <source>
        <dbReference type="PROSITE" id="PS50020"/>
    </source>
</evidence>
<dbReference type="OrthoDB" id="410044at2759"/>
<evidence type="ECO:0000313" key="5">
    <source>
        <dbReference type="Proteomes" id="UP000039046"/>
    </source>
</evidence>
<dbReference type="EMBL" id="CDHN01000001">
    <property type="protein sequence ID" value="CEJ80080.1"/>
    <property type="molecule type" value="Genomic_DNA"/>
</dbReference>
<feature type="region of interest" description="Disordered" evidence="2">
    <location>
        <begin position="484"/>
        <end position="565"/>
    </location>
</feature>
<dbReference type="InterPro" id="IPR002713">
    <property type="entry name" value="FF_domain"/>
</dbReference>
<dbReference type="Pfam" id="PF01846">
    <property type="entry name" value="FF"/>
    <property type="match status" value="1"/>
</dbReference>
<feature type="domain" description="WW" evidence="3">
    <location>
        <begin position="13"/>
        <end position="46"/>
    </location>
</feature>
<feature type="compositionally biased region" description="Basic and acidic residues" evidence="2">
    <location>
        <begin position="100"/>
        <end position="117"/>
    </location>
</feature>
<reference evidence="4 5" key="1">
    <citation type="journal article" date="2015" name="Genome Announc.">
        <title>Draft Genome Sequence and Gene Annotation of the Entomopathogenic Fungus Verticillium hemipterigenum.</title>
        <authorList>
            <person name="Horn F."/>
            <person name="Habel A."/>
            <person name="Scharf D.H."/>
            <person name="Dworschak J."/>
            <person name="Brakhage A.A."/>
            <person name="Guthke R."/>
            <person name="Hertweck C."/>
            <person name="Linde J."/>
        </authorList>
    </citation>
    <scope>NUCLEOTIDE SEQUENCE [LARGE SCALE GENOMIC DNA]</scope>
</reference>
<proteinExistence type="predicted"/>
<feature type="compositionally biased region" description="Polar residues" evidence="2">
    <location>
        <begin position="546"/>
        <end position="559"/>
    </location>
</feature>
<organism evidence="4 5">
    <name type="scientific">[Torrubiella] hemipterigena</name>
    <dbReference type="NCBI Taxonomy" id="1531966"/>
    <lineage>
        <taxon>Eukaryota</taxon>
        <taxon>Fungi</taxon>
        <taxon>Dikarya</taxon>
        <taxon>Ascomycota</taxon>
        <taxon>Pezizomycotina</taxon>
        <taxon>Sordariomycetes</taxon>
        <taxon>Hypocreomycetidae</taxon>
        <taxon>Hypocreales</taxon>
        <taxon>Clavicipitaceae</taxon>
        <taxon>Clavicipitaceae incertae sedis</taxon>
        <taxon>'Torrubiella' clade</taxon>
    </lineage>
</organism>
<feature type="region of interest" description="Disordered" evidence="2">
    <location>
        <begin position="81"/>
        <end position="117"/>
    </location>
</feature>
<protein>
    <submittedName>
        <fullName evidence="4">Putative Transcription elongation regulator 1</fullName>
    </submittedName>
</protein>
<dbReference type="InterPro" id="IPR045148">
    <property type="entry name" value="TCRG1-like"/>
</dbReference>
<dbReference type="Proteomes" id="UP000039046">
    <property type="component" value="Unassembled WGS sequence"/>
</dbReference>
<feature type="compositionally biased region" description="Basic and acidic residues" evidence="2">
    <location>
        <begin position="489"/>
        <end position="538"/>
    </location>
</feature>
<dbReference type="HOGENOM" id="CLU_013872_1_0_1"/>
<evidence type="ECO:0000256" key="1">
    <source>
        <dbReference type="ARBA" id="ARBA00022737"/>
    </source>
</evidence>
<keyword evidence="1" id="KW-0677">Repeat</keyword>
<feature type="compositionally biased region" description="Acidic residues" evidence="2">
    <location>
        <begin position="173"/>
        <end position="201"/>
    </location>
</feature>
<dbReference type="Gene3D" id="2.20.70.10">
    <property type="match status" value="2"/>
</dbReference>
<keyword evidence="5" id="KW-1185">Reference proteome</keyword>
<dbReference type="SUPFAM" id="SSF81698">
    <property type="entry name" value="FF domain"/>
    <property type="match status" value="1"/>
</dbReference>
<dbReference type="InterPro" id="IPR036020">
    <property type="entry name" value="WW_dom_sf"/>
</dbReference>
<name>A0A0A1T1V1_9HYPO</name>
<dbReference type="AlphaFoldDB" id="A0A0A1T1V1"/>
<sequence length="565" mass="64816">MPLKSTHKPVELAPLAPGWTEHKAPTGHMYYYNAHTKESTYTRPTVEPIAQPAQPALANPYANAPSLADPRAANQYMAQFNQPQSQQHGRGSQTGGRGGFEGRPKPQPIDKPRSKERIPGHEPWILVYTKYSRRFVYNSAKNTSYWRIPEKLMPAILELDKARIKRAAAGDDAPPEAEAGEDAGDSSEYEEVEVTDDEGENDGQASTDHPHKRQRLEGDGQVGAAEDDDEEEQEGEEEEDAGPIEFTEDDIAMQLQAMGEDYDLEPGEYDDGNMEDWPEGAQGVEFSQEDAKLLFKDLLNDFRISPYSPWDKLIEEGKIIDDQRYTALSTTKARKECWDEWTRERIAEIKEQRARQAKTDPRIPYLALLQEKATPKLFWPEFKRKYKKEDAMKDMKLTDKEREKLYREHINRLKLPPSTLRADLTTLLKSMSILQLHNQSKVDELPDQILTDLRFISLDPKVRDPLIEALVQTLPPPVEDIAAAEEDEDKRKQREAKAKRSKALEEHNRMIDEQKRRRERDIASSKARLRDEERELEMAMHVSKRGLQTQLASMKTTNNTDEKEE</sequence>
<evidence type="ECO:0000256" key="2">
    <source>
        <dbReference type="SAM" id="MobiDB-lite"/>
    </source>
</evidence>
<dbReference type="GO" id="GO:0005634">
    <property type="term" value="C:nucleus"/>
    <property type="evidence" value="ECO:0007669"/>
    <property type="project" value="TreeGrafter"/>
</dbReference>
<evidence type="ECO:0000313" key="4">
    <source>
        <dbReference type="EMBL" id="CEJ80080.1"/>
    </source>
</evidence>
<dbReference type="STRING" id="1531966.A0A0A1T1V1"/>
<dbReference type="SUPFAM" id="SSF51045">
    <property type="entry name" value="WW domain"/>
    <property type="match status" value="1"/>
</dbReference>
<dbReference type="SMART" id="SM00456">
    <property type="entry name" value="WW"/>
    <property type="match status" value="2"/>
</dbReference>
<dbReference type="InterPro" id="IPR001202">
    <property type="entry name" value="WW_dom"/>
</dbReference>
<feature type="compositionally biased region" description="Acidic residues" evidence="2">
    <location>
        <begin position="225"/>
        <end position="246"/>
    </location>
</feature>
<dbReference type="Pfam" id="PF00397">
    <property type="entry name" value="WW"/>
    <property type="match status" value="1"/>
</dbReference>
<dbReference type="PROSITE" id="PS01159">
    <property type="entry name" value="WW_DOMAIN_1"/>
    <property type="match status" value="1"/>
</dbReference>
<dbReference type="PANTHER" id="PTHR15377:SF3">
    <property type="entry name" value="WW DOMAIN-CONTAINING PROTEIN"/>
    <property type="match status" value="1"/>
</dbReference>
<dbReference type="PANTHER" id="PTHR15377">
    <property type="entry name" value="TRANSCRIPTION ELONGATION REGULATOR 1"/>
    <property type="match status" value="1"/>
</dbReference>
<accession>A0A0A1T1V1</accession>
<gene>
    <name evidence="4" type="ORF">VHEMI00285</name>
</gene>
<feature type="region of interest" description="Disordered" evidence="2">
    <location>
        <begin position="167"/>
        <end position="246"/>
    </location>
</feature>